<keyword evidence="3" id="KW-1185">Reference proteome</keyword>
<feature type="transmembrane region" description="Helical" evidence="1">
    <location>
        <begin position="105"/>
        <end position="131"/>
    </location>
</feature>
<dbReference type="GeneID" id="24413090"/>
<organism evidence="3">
    <name type="scientific">Colletotrichum graminicola (strain M1.001 / M2 / FGSC 10212)</name>
    <name type="common">Maize anthracnose fungus</name>
    <name type="synonym">Glomerella graminicola</name>
    <dbReference type="NCBI Taxonomy" id="645133"/>
    <lineage>
        <taxon>Eukaryota</taxon>
        <taxon>Fungi</taxon>
        <taxon>Dikarya</taxon>
        <taxon>Ascomycota</taxon>
        <taxon>Pezizomycotina</taxon>
        <taxon>Sordariomycetes</taxon>
        <taxon>Hypocreomycetidae</taxon>
        <taxon>Glomerellales</taxon>
        <taxon>Glomerellaceae</taxon>
        <taxon>Colletotrichum</taxon>
        <taxon>Colletotrichum graminicola species complex</taxon>
    </lineage>
</organism>
<dbReference type="EMBL" id="GG697362">
    <property type="protein sequence ID" value="EFQ32455.1"/>
    <property type="molecule type" value="Genomic_DNA"/>
</dbReference>
<feature type="transmembrane region" description="Helical" evidence="1">
    <location>
        <begin position="65"/>
        <end position="85"/>
    </location>
</feature>
<dbReference type="AlphaFoldDB" id="E3QNG8"/>
<evidence type="ECO:0000256" key="1">
    <source>
        <dbReference type="SAM" id="Phobius"/>
    </source>
</evidence>
<sequence length="158" mass="17784">MGLDRNVRDLTFQMAGTVASPRHDMKMKVRLLGKKEAKKQSCSYQLASVYEDEFWQIRQFLKESAAPRLFVFAALSLILSAMQVVLAAKQDDDGGWRASAELSAWFAVTVIVVVAVVFVGLALVGSGFWLWQFQFGYRSWRRSRAVFGEARIRNGRGG</sequence>
<dbReference type="VEuPathDB" id="FungiDB:GLRG_07725"/>
<keyword evidence="1" id="KW-0812">Transmembrane</keyword>
<keyword evidence="1" id="KW-1133">Transmembrane helix</keyword>
<dbReference type="OrthoDB" id="5086500at2759"/>
<evidence type="ECO:0000313" key="3">
    <source>
        <dbReference type="Proteomes" id="UP000008782"/>
    </source>
</evidence>
<dbReference type="Proteomes" id="UP000008782">
    <property type="component" value="Unassembled WGS sequence"/>
</dbReference>
<dbReference type="InterPro" id="IPR046536">
    <property type="entry name" value="DUF6601"/>
</dbReference>
<protein>
    <submittedName>
        <fullName evidence="2">Uncharacterized protein</fullName>
    </submittedName>
</protein>
<dbReference type="Pfam" id="PF20246">
    <property type="entry name" value="DUF6601"/>
    <property type="match status" value="1"/>
</dbReference>
<dbReference type="HOGENOM" id="CLU_1669262_0_0_1"/>
<reference evidence="3" key="1">
    <citation type="journal article" date="2012" name="Nat. Genet.">
        <title>Lifestyle transitions in plant pathogenic Colletotrichum fungi deciphered by genome and transcriptome analyses.</title>
        <authorList>
            <person name="O'Connell R.J."/>
            <person name="Thon M.R."/>
            <person name="Hacquard S."/>
            <person name="Amyotte S.G."/>
            <person name="Kleemann J."/>
            <person name="Torres M.F."/>
            <person name="Damm U."/>
            <person name="Buiate E.A."/>
            <person name="Epstein L."/>
            <person name="Alkan N."/>
            <person name="Altmueller J."/>
            <person name="Alvarado-Balderrama L."/>
            <person name="Bauser C.A."/>
            <person name="Becker C."/>
            <person name="Birren B.W."/>
            <person name="Chen Z."/>
            <person name="Choi J."/>
            <person name="Crouch J.A."/>
            <person name="Duvick J.P."/>
            <person name="Farman M.A."/>
            <person name="Gan P."/>
            <person name="Heiman D."/>
            <person name="Henrissat B."/>
            <person name="Howard R.J."/>
            <person name="Kabbage M."/>
            <person name="Koch C."/>
            <person name="Kracher B."/>
            <person name="Kubo Y."/>
            <person name="Law A.D."/>
            <person name="Lebrun M.-H."/>
            <person name="Lee Y.-H."/>
            <person name="Miyara I."/>
            <person name="Moore N."/>
            <person name="Neumann U."/>
            <person name="Nordstroem K."/>
            <person name="Panaccione D.G."/>
            <person name="Panstruga R."/>
            <person name="Place M."/>
            <person name="Proctor R.H."/>
            <person name="Prusky D."/>
            <person name="Rech G."/>
            <person name="Reinhardt R."/>
            <person name="Rollins J.A."/>
            <person name="Rounsley S."/>
            <person name="Schardl C.L."/>
            <person name="Schwartz D.C."/>
            <person name="Shenoy N."/>
            <person name="Shirasu K."/>
            <person name="Sikhakolli U.R."/>
            <person name="Stueber K."/>
            <person name="Sukno S.A."/>
            <person name="Sweigard J.A."/>
            <person name="Takano Y."/>
            <person name="Takahara H."/>
            <person name="Trail F."/>
            <person name="van der Does H.C."/>
            <person name="Voll L.M."/>
            <person name="Will I."/>
            <person name="Young S."/>
            <person name="Zeng Q."/>
            <person name="Zhang J."/>
            <person name="Zhou S."/>
            <person name="Dickman M.B."/>
            <person name="Schulze-Lefert P."/>
            <person name="Ver Loren van Themaat E."/>
            <person name="Ma L.-J."/>
            <person name="Vaillancourt L.J."/>
        </authorList>
    </citation>
    <scope>NUCLEOTIDE SEQUENCE [LARGE SCALE GENOMIC DNA]</scope>
    <source>
        <strain evidence="3">M1.001 / M2 / FGSC 10212</strain>
    </source>
</reference>
<accession>E3QNG8</accession>
<gene>
    <name evidence="2" type="ORF">GLRG_07725</name>
</gene>
<evidence type="ECO:0000313" key="2">
    <source>
        <dbReference type="EMBL" id="EFQ32455.1"/>
    </source>
</evidence>
<dbReference type="STRING" id="645133.E3QNG8"/>
<name>E3QNG8_COLGM</name>
<proteinExistence type="predicted"/>
<dbReference type="RefSeq" id="XP_008096475.1">
    <property type="nucleotide sequence ID" value="XM_008098284.1"/>
</dbReference>
<keyword evidence="1" id="KW-0472">Membrane</keyword>
<dbReference type="eggNOG" id="ENOG502T53Y">
    <property type="taxonomic scope" value="Eukaryota"/>
</dbReference>